<dbReference type="AlphaFoldDB" id="E3DLQ2"/>
<dbReference type="PATRIC" id="fig|572479.3.peg.1111"/>
<gene>
    <name evidence="4" type="ordered locus">Hprae_1098</name>
</gene>
<name>E3DLQ2_HALPG</name>
<dbReference type="eggNOG" id="COG0419">
    <property type="taxonomic scope" value="Bacteria"/>
</dbReference>
<dbReference type="EMBL" id="CP002175">
    <property type="protein sequence ID" value="ADO77249.1"/>
    <property type="molecule type" value="Genomic_DNA"/>
</dbReference>
<dbReference type="TCDB" id="1.C.105.2.9">
    <property type="family name" value="the bacillus thuringiensis vegetative insecticidal protein-3 (vip3) family"/>
</dbReference>
<feature type="transmembrane region" description="Helical" evidence="2">
    <location>
        <begin position="423"/>
        <end position="440"/>
    </location>
</feature>
<evidence type="ECO:0000256" key="1">
    <source>
        <dbReference type="SAM" id="Coils"/>
    </source>
</evidence>
<dbReference type="PANTHER" id="PTHR41259:SF1">
    <property type="entry name" value="DOUBLE-STRAND BREAK REPAIR RAD50 ATPASE, PUTATIVE-RELATED"/>
    <property type="match status" value="1"/>
</dbReference>
<dbReference type="PANTHER" id="PTHR41259">
    <property type="entry name" value="DOUBLE-STRAND BREAK REPAIR RAD50 ATPASE, PUTATIVE-RELATED"/>
    <property type="match status" value="1"/>
</dbReference>
<organism evidence="4 5">
    <name type="scientific">Halanaerobium praevalens (strain ATCC 33744 / DSM 2228 / GSL)</name>
    <dbReference type="NCBI Taxonomy" id="572479"/>
    <lineage>
        <taxon>Bacteria</taxon>
        <taxon>Bacillati</taxon>
        <taxon>Bacillota</taxon>
        <taxon>Clostridia</taxon>
        <taxon>Halanaerobiales</taxon>
        <taxon>Halanaerobiaceae</taxon>
        <taxon>Halanaerobium</taxon>
    </lineage>
</organism>
<reference evidence="5" key="1">
    <citation type="submission" date="2010-10" db="EMBL/GenBank/DDBJ databases">
        <title>The complete genome of Halanaerobium praevalens DSM 2228.</title>
        <authorList>
            <consortium name="US DOE Joint Genome Institute (JGI-PGF)"/>
            <person name="Lucas S."/>
            <person name="Copeland A."/>
            <person name="Lapidus A."/>
            <person name="Glavina del Rio T."/>
            <person name="Dalin E."/>
            <person name="Tice H."/>
            <person name="Bruce D."/>
            <person name="Goodwin L."/>
            <person name="Pitluck S."/>
            <person name="Kyrpides N."/>
            <person name="Mavromatis K."/>
            <person name="Ivanova N."/>
            <person name="Ovchinnikova G."/>
            <person name="Chertkov O."/>
            <person name="Detter J.C."/>
            <person name="Han C."/>
            <person name="Larimer F."/>
            <person name="Land M."/>
            <person name="Hauser L."/>
            <person name="Markowitz V."/>
            <person name="Cheng J.-F."/>
            <person name="Hugenholtz P."/>
            <person name="Woyke T."/>
            <person name="Wu D."/>
            <person name="Tindall B."/>
            <person name="Pomrenke H.G."/>
            <person name="Brambilla E."/>
            <person name="Klenk H.-P."/>
            <person name="Eisen J.A."/>
        </authorList>
    </citation>
    <scope>NUCLEOTIDE SEQUENCE [LARGE SCALE GENOMIC DNA]</scope>
    <source>
        <strain evidence="5">ATCC 33744 / DSM 2228 / GSL</strain>
    </source>
</reference>
<proteinExistence type="predicted"/>
<feature type="coiled-coil region" evidence="1">
    <location>
        <begin position="282"/>
        <end position="392"/>
    </location>
</feature>
<reference evidence="4 5" key="2">
    <citation type="journal article" date="2011" name="Stand. Genomic Sci.">
        <title>Complete genome sequence of the extremely halophilic Halanaerobium praevalens type strain (GSL).</title>
        <authorList>
            <person name="Ivanova N."/>
            <person name="Sikorski J."/>
            <person name="Chertkov O."/>
            <person name="Nolan M."/>
            <person name="Lucas S."/>
            <person name="Hammon N."/>
            <person name="Deshpande S."/>
            <person name="Cheng J.F."/>
            <person name="Tapia R."/>
            <person name="Han C."/>
            <person name="Goodwin L."/>
            <person name="Pitluck S."/>
            <person name="Huntemann M."/>
            <person name="Liolios K."/>
            <person name="Pagani I."/>
            <person name="Mavromatis K."/>
            <person name="Ovchinikova G."/>
            <person name="Pati A."/>
            <person name="Chen A."/>
            <person name="Palaniappan K."/>
            <person name="Land M."/>
            <person name="Hauser L."/>
            <person name="Brambilla E.M."/>
            <person name="Kannan K.P."/>
            <person name="Rohde M."/>
            <person name="Tindall B.J."/>
            <person name="Goker M."/>
            <person name="Detter J.C."/>
            <person name="Woyke T."/>
            <person name="Bristow J."/>
            <person name="Eisen J.A."/>
            <person name="Markowitz V."/>
            <person name="Hugenholtz P."/>
            <person name="Kyrpides N.C."/>
            <person name="Klenk H.P."/>
            <person name="Lapidus A."/>
        </authorList>
    </citation>
    <scope>NUCLEOTIDE SEQUENCE [LARGE SCALE GENOMIC DNA]</scope>
    <source>
        <strain evidence="5">ATCC 33744 / DSM 2228 / GSL</strain>
    </source>
</reference>
<dbReference type="InterPro" id="IPR038734">
    <property type="entry name" value="YhaN_AAA"/>
</dbReference>
<keyword evidence="5" id="KW-1185">Reference proteome</keyword>
<dbReference type="OrthoDB" id="9764467at2"/>
<keyword evidence="2" id="KW-1133">Transmembrane helix</keyword>
<evidence type="ECO:0000313" key="5">
    <source>
        <dbReference type="Proteomes" id="UP000006866"/>
    </source>
</evidence>
<sequence>MHYKNIYIRDFGIFANQHLNELSKNIVVIGGKNRAGKSTFLKLMQYLPFGLTAKNSLPQAKNEYYIEVDLERKNKDYNLNLTGFSAPKIKDKKHKNYDPAQIFNNLDPQSYQQLYTISLNELQSLAQIAKGKKEKKSLYSLLLGAGISELSKIPELAAKYFKQAKTIGGILGDPAVASFKPYFKEIKTGQDLRAEALLEVSEFKNKRELLVNKKAELANIKTKITENENKYILVDLLMNNYKTLQQIEVIKLEIKKQSNYQTDNTKTNLKLEQKLKKLINFIQANKEKITNYNQKIKFLDEKIENYYFIEEKINKKYDNLILDLKEINSNWKAPFTNLEAIKLDLIKEKKLTQNLKLKTKLAKEIEELKNKITELKTEIEVKENKLLNFKRKAPAVILKKTYFILFISFLILALSLFLDYDQIKYFSLISLLTAYIYYASNYKNAKFEAQNKKDLKIEIKHKNTKLKDLNLELASKIKEKKQIKAYLTEIAKKLGLDLNSDFYLLASYFKEIKTKKRSYQNLKLEEKENEKEKENLKSELNKIYNFTQQLNKYLNSDFDFNLSKANYLSSKSQILLEKLALANKLKELVINYQTKKDQISYSLNAAAEIKKALNNLIKNKNNYQALVKFKTQFADLEAVEKENKNIVKTLTKLKARKEKLEEKITTLKNKIKELSTSAKLEQAQTKISSAQNDLEKKADRYALNQTTKFLFKKLRSEMIKKAEKELLKPATDILNQISELNYQKLETTADFTKQDFKLKTKAGKKITSIKELSQGSLEQLFLALRISRIKEIKPSLPLFLDDALVNFDSQHLYNTLKLIATLAPKHQIFILTCHPKLISYLAEISNSIQFWKLDSGKFELSSSQKLFNYLSL</sequence>
<evidence type="ECO:0000256" key="2">
    <source>
        <dbReference type="SAM" id="Phobius"/>
    </source>
</evidence>
<feature type="domain" description="YhaN AAA" evidence="3">
    <location>
        <begin position="1"/>
        <end position="126"/>
    </location>
</feature>
<protein>
    <recommendedName>
        <fullName evidence="3">YhaN AAA domain-containing protein</fullName>
    </recommendedName>
</protein>
<evidence type="ECO:0000259" key="3">
    <source>
        <dbReference type="Pfam" id="PF13514"/>
    </source>
</evidence>
<dbReference type="KEGG" id="hpk:Hprae_1098"/>
<dbReference type="InterPro" id="IPR027417">
    <property type="entry name" value="P-loop_NTPase"/>
</dbReference>
<dbReference type="STRING" id="572479.Hprae_1098"/>
<dbReference type="SUPFAM" id="SSF52540">
    <property type="entry name" value="P-loop containing nucleoside triphosphate hydrolases"/>
    <property type="match status" value="1"/>
</dbReference>
<feature type="coiled-coil region" evidence="1">
    <location>
        <begin position="512"/>
        <end position="542"/>
    </location>
</feature>
<dbReference type="Proteomes" id="UP000006866">
    <property type="component" value="Chromosome"/>
</dbReference>
<dbReference type="HOGENOM" id="CLU_329220_0_0_9"/>
<dbReference type="RefSeq" id="WP_014553279.1">
    <property type="nucleotide sequence ID" value="NC_017455.1"/>
</dbReference>
<keyword evidence="2" id="KW-0812">Transmembrane</keyword>
<feature type="coiled-coil region" evidence="1">
    <location>
        <begin position="606"/>
        <end position="700"/>
    </location>
</feature>
<feature type="coiled-coil region" evidence="1">
    <location>
        <begin position="452"/>
        <end position="479"/>
    </location>
</feature>
<accession>E3DLQ2</accession>
<dbReference type="Gene3D" id="3.40.50.300">
    <property type="entry name" value="P-loop containing nucleotide triphosphate hydrolases"/>
    <property type="match status" value="2"/>
</dbReference>
<feature type="transmembrane region" description="Helical" evidence="2">
    <location>
        <begin position="401"/>
        <end position="417"/>
    </location>
</feature>
<keyword evidence="2" id="KW-0472">Membrane</keyword>
<evidence type="ECO:0000313" key="4">
    <source>
        <dbReference type="EMBL" id="ADO77249.1"/>
    </source>
</evidence>
<keyword evidence="1" id="KW-0175">Coiled coil</keyword>
<dbReference type="Pfam" id="PF13514">
    <property type="entry name" value="AAA_27"/>
    <property type="match status" value="1"/>
</dbReference>